<dbReference type="InterPro" id="IPR000835">
    <property type="entry name" value="HTH_MarR-typ"/>
</dbReference>
<keyword evidence="3" id="KW-1185">Reference proteome</keyword>
<accession>A0ABX7Y5B9</accession>
<organism evidence="2 3">
    <name type="scientific">Arachnia rubra</name>
    <dbReference type="NCBI Taxonomy" id="1547448"/>
    <lineage>
        <taxon>Bacteria</taxon>
        <taxon>Bacillati</taxon>
        <taxon>Actinomycetota</taxon>
        <taxon>Actinomycetes</taxon>
        <taxon>Propionibacteriales</taxon>
        <taxon>Propionibacteriaceae</taxon>
        <taxon>Arachnia</taxon>
    </lineage>
</organism>
<dbReference type="EMBL" id="CP072384">
    <property type="protein sequence ID" value="QUC08390.1"/>
    <property type="molecule type" value="Genomic_DNA"/>
</dbReference>
<dbReference type="InterPro" id="IPR039422">
    <property type="entry name" value="MarR/SlyA-like"/>
</dbReference>
<dbReference type="SMART" id="SM00347">
    <property type="entry name" value="HTH_MARR"/>
    <property type="match status" value="1"/>
</dbReference>
<gene>
    <name evidence="2" type="ORF">J5A65_01165</name>
</gene>
<dbReference type="Gene3D" id="1.10.10.10">
    <property type="entry name" value="Winged helix-like DNA-binding domain superfamily/Winged helix DNA-binding domain"/>
    <property type="match status" value="1"/>
</dbReference>
<protein>
    <submittedName>
        <fullName evidence="2">MarR family transcriptional regulator</fullName>
    </submittedName>
</protein>
<dbReference type="RefSeq" id="WP_212324234.1">
    <property type="nucleotide sequence ID" value="NZ_AP024463.1"/>
</dbReference>
<reference evidence="2 3" key="1">
    <citation type="submission" date="2021-03" db="EMBL/GenBank/DDBJ databases">
        <title>Human Oral Microbial Genomes.</title>
        <authorList>
            <person name="Johnston C.D."/>
            <person name="Chen T."/>
            <person name="Dewhirst F.E."/>
        </authorList>
    </citation>
    <scope>NUCLEOTIDE SEQUENCE [LARGE SCALE GENOMIC DNA]</scope>
    <source>
        <strain evidence="2 3">DSMZ 100122</strain>
    </source>
</reference>
<dbReference type="PANTHER" id="PTHR33164:SF43">
    <property type="entry name" value="HTH-TYPE TRANSCRIPTIONAL REPRESSOR YETL"/>
    <property type="match status" value="1"/>
</dbReference>
<dbReference type="SUPFAM" id="SSF46785">
    <property type="entry name" value="Winged helix' DNA-binding domain"/>
    <property type="match status" value="1"/>
</dbReference>
<dbReference type="Proteomes" id="UP000678513">
    <property type="component" value="Chromosome"/>
</dbReference>
<name>A0ABX7Y5B9_9ACTN</name>
<dbReference type="Pfam" id="PF01047">
    <property type="entry name" value="MarR"/>
    <property type="match status" value="1"/>
</dbReference>
<dbReference type="PROSITE" id="PS50995">
    <property type="entry name" value="HTH_MARR_2"/>
    <property type="match status" value="1"/>
</dbReference>
<feature type="domain" description="HTH marR-type" evidence="1">
    <location>
        <begin position="12"/>
        <end position="142"/>
    </location>
</feature>
<evidence type="ECO:0000259" key="1">
    <source>
        <dbReference type="PROSITE" id="PS50995"/>
    </source>
</evidence>
<dbReference type="InterPro" id="IPR036388">
    <property type="entry name" value="WH-like_DNA-bd_sf"/>
</dbReference>
<proteinExistence type="predicted"/>
<sequence>MDKKISTVLPVVEQAVLALRRLSSALAVSNRVVGARLHIRSSDLVVLDTLHQDGPQTPTELAYRTRTHLATMTGVLARLERDGWVERRRNEADRRSASIHATGVHRLTDAYAQANERLAGLLVSWTLDEVVMLTRFLLEASEIVMAFVEDADEEVGYVCSCLRSGSETSK</sequence>
<dbReference type="InterPro" id="IPR036390">
    <property type="entry name" value="WH_DNA-bd_sf"/>
</dbReference>
<dbReference type="PANTHER" id="PTHR33164">
    <property type="entry name" value="TRANSCRIPTIONAL REGULATOR, MARR FAMILY"/>
    <property type="match status" value="1"/>
</dbReference>
<evidence type="ECO:0000313" key="2">
    <source>
        <dbReference type="EMBL" id="QUC08390.1"/>
    </source>
</evidence>
<evidence type="ECO:0000313" key="3">
    <source>
        <dbReference type="Proteomes" id="UP000678513"/>
    </source>
</evidence>